<keyword evidence="2" id="KW-1185">Reference proteome</keyword>
<gene>
    <name evidence="1" type="ORF">ACKI1S_05715</name>
</gene>
<name>A0ABW9IC75_STRGJ</name>
<evidence type="ECO:0000313" key="1">
    <source>
        <dbReference type="EMBL" id="MFM9645632.1"/>
    </source>
</evidence>
<dbReference type="Proteomes" id="UP001631993">
    <property type="component" value="Unassembled WGS sequence"/>
</dbReference>
<dbReference type="EMBL" id="JBJVNE010000002">
    <property type="protein sequence ID" value="MFM9645632.1"/>
    <property type="molecule type" value="Genomic_DNA"/>
</dbReference>
<proteinExistence type="predicted"/>
<reference evidence="1 2" key="1">
    <citation type="submission" date="2024-12" db="EMBL/GenBank/DDBJ databases">
        <title>Forecasting of Potato common scab and diversities of Pathogenic streptomyces spp. in china.</title>
        <authorList>
            <person name="Handique U."/>
            <person name="Wu J."/>
        </authorList>
    </citation>
    <scope>NUCLEOTIDE SEQUENCE [LARGE SCALE GENOMIC DNA]</scope>
    <source>
        <strain evidence="1 2">ZRIMU1585</strain>
    </source>
</reference>
<comment type="caution">
    <text evidence="1">The sequence shown here is derived from an EMBL/GenBank/DDBJ whole genome shotgun (WGS) entry which is preliminary data.</text>
</comment>
<dbReference type="RefSeq" id="WP_369278912.1">
    <property type="nucleotide sequence ID" value="NZ_JBJVMW010000001.1"/>
</dbReference>
<sequence length="57" mass="5868">MQSRTGTTPVKPGGHLDAVAALELRPHHGVAATTPRHPLGKTIWAEISTAGSGSQLT</sequence>
<evidence type="ECO:0000313" key="2">
    <source>
        <dbReference type="Proteomes" id="UP001631993"/>
    </source>
</evidence>
<accession>A0ABW9IC75</accession>
<protein>
    <submittedName>
        <fullName evidence="1">Uncharacterized protein</fullName>
    </submittedName>
</protein>
<organism evidence="1 2">
    <name type="scientific">Streptomyces galilaeus</name>
    <dbReference type="NCBI Taxonomy" id="33899"/>
    <lineage>
        <taxon>Bacteria</taxon>
        <taxon>Bacillati</taxon>
        <taxon>Actinomycetota</taxon>
        <taxon>Actinomycetes</taxon>
        <taxon>Kitasatosporales</taxon>
        <taxon>Streptomycetaceae</taxon>
        <taxon>Streptomyces</taxon>
    </lineage>
</organism>